<dbReference type="OrthoDB" id="1121030at2"/>
<proteinExistence type="predicted"/>
<organism evidence="1 2">
    <name type="scientific">Zobellia galactanivorans (strain DSM 12802 / CCUG 47099 / CIP 106680 / NCIMB 13871 / Dsij)</name>
    <dbReference type="NCBI Taxonomy" id="63186"/>
    <lineage>
        <taxon>Bacteria</taxon>
        <taxon>Pseudomonadati</taxon>
        <taxon>Bacteroidota</taxon>
        <taxon>Flavobacteriia</taxon>
        <taxon>Flavobacteriales</taxon>
        <taxon>Flavobacteriaceae</taxon>
        <taxon>Zobellia</taxon>
    </lineage>
</organism>
<dbReference type="Pfam" id="PF19630">
    <property type="entry name" value="DUF6134"/>
    <property type="match status" value="1"/>
</dbReference>
<dbReference type="STRING" id="63186.ZOBELLIA_3841"/>
<name>G0L863_ZOBGA</name>
<sequence>MVKYVIGLIFCIGLMGDSLVPDTVLQYDILMKNKLIGSLEVSRKTVGTVTTYQSFTSIKTKLLTPIAVDYKYDVSFDNDHLQKANVNILVNNRPHAETSTLWKNDQYRILKNKKESNLKDSIDYTTILLYFKEPKHIDYCYSEQDGTMNTIVALGNHSYKKINANGKENLYFYKKGILHHATIDGGVVNFEMRISE</sequence>
<dbReference type="Proteomes" id="UP000008898">
    <property type="component" value="Chromosome"/>
</dbReference>
<dbReference type="KEGG" id="zga:ZOBELLIA_3841"/>
<keyword evidence="2" id="KW-1185">Reference proteome</keyword>
<dbReference type="InterPro" id="IPR045767">
    <property type="entry name" value="DUF6134"/>
</dbReference>
<reference evidence="1 2" key="2">
    <citation type="journal article" date="2012" name="Environ. Microbiol.">
        <title>Characterization of the first alginolytic operons in a marine bacterium: from their emergence in marine Flavobacteriia to their independent transfers to marine Proteobacteria and human gut Bacteroides.</title>
        <authorList>
            <person name="Thomas F."/>
            <person name="Barbeyron T."/>
            <person name="Tonon T."/>
            <person name="Genicot S."/>
            <person name="Czjzek M."/>
            <person name="Michel G."/>
        </authorList>
    </citation>
    <scope>NUCLEOTIDE SEQUENCE [LARGE SCALE GENOMIC DNA]</scope>
    <source>
        <strain evidence="2">DSM 12802 / CCUG 47099 / CIP 106680 / NCIMB 13871 / Dsij</strain>
    </source>
</reference>
<accession>G0L863</accession>
<evidence type="ECO:0000313" key="1">
    <source>
        <dbReference type="EMBL" id="CAZ97979.1"/>
    </source>
</evidence>
<protein>
    <submittedName>
        <fullName evidence="1">Uncharacterized protein</fullName>
    </submittedName>
</protein>
<dbReference type="AlphaFoldDB" id="G0L863"/>
<evidence type="ECO:0000313" key="2">
    <source>
        <dbReference type="Proteomes" id="UP000008898"/>
    </source>
</evidence>
<reference evidence="2" key="1">
    <citation type="submission" date="2009-07" db="EMBL/GenBank/DDBJ databases">
        <title>Complete genome sequence of Zobellia galactanivorans Dsij.</title>
        <authorList>
            <consortium name="Genoscope - CEA"/>
        </authorList>
    </citation>
    <scope>NUCLEOTIDE SEQUENCE [LARGE SCALE GENOMIC DNA]</scope>
    <source>
        <strain evidence="2">DSM 12802 / CCUG 47099 / CIP 106680 / NCIMB 13871 / Dsij</strain>
    </source>
</reference>
<dbReference type="HOGENOM" id="CLU_1381957_0_0_10"/>
<dbReference type="EMBL" id="FP476056">
    <property type="protein sequence ID" value="CAZ97979.1"/>
    <property type="molecule type" value="Genomic_DNA"/>
</dbReference>
<dbReference type="PATRIC" id="fig|63186.3.peg.3761"/>
<dbReference type="RefSeq" id="WP_013995169.1">
    <property type="nucleotide sequence ID" value="NC_015844.1"/>
</dbReference>
<gene>
    <name evidence="1" type="ordered locus">zobellia_3841</name>
</gene>